<reference evidence="1" key="1">
    <citation type="submission" date="2022-08" db="EMBL/GenBank/DDBJ databases">
        <title>Genome Sequence of Lecanicillium fungicola.</title>
        <authorList>
            <person name="Buettner E."/>
        </authorList>
    </citation>
    <scope>NUCLEOTIDE SEQUENCE</scope>
    <source>
        <strain evidence="1">Babe33</strain>
    </source>
</reference>
<evidence type="ECO:0000313" key="1">
    <source>
        <dbReference type="EMBL" id="KAJ2978330.1"/>
    </source>
</evidence>
<evidence type="ECO:0000313" key="2">
    <source>
        <dbReference type="Proteomes" id="UP001143910"/>
    </source>
</evidence>
<dbReference type="Proteomes" id="UP001143910">
    <property type="component" value="Unassembled WGS sequence"/>
</dbReference>
<accession>A0ACC1NGC7</accession>
<sequence length="127" mass="13788">MKTFSVLCLALAAAVSAAPNDVWSPRIIQPNAATVWTVGQTYNVTWDTSGAPEQISNGAAIALRNETQLIQYLAEFHSFSLRDGFKEIIVPDVAAGTDYRIVLFGDSGNWSDKFAIVKDAIQVNLVL</sequence>
<organism evidence="1 2">
    <name type="scientific">Zarea fungicola</name>
    <dbReference type="NCBI Taxonomy" id="93591"/>
    <lineage>
        <taxon>Eukaryota</taxon>
        <taxon>Fungi</taxon>
        <taxon>Dikarya</taxon>
        <taxon>Ascomycota</taxon>
        <taxon>Pezizomycotina</taxon>
        <taxon>Sordariomycetes</taxon>
        <taxon>Hypocreomycetidae</taxon>
        <taxon>Hypocreales</taxon>
        <taxon>Cordycipitaceae</taxon>
        <taxon>Zarea</taxon>
    </lineage>
</organism>
<dbReference type="EMBL" id="JANJQO010000386">
    <property type="protein sequence ID" value="KAJ2978330.1"/>
    <property type="molecule type" value="Genomic_DNA"/>
</dbReference>
<name>A0ACC1NGC7_9HYPO</name>
<proteinExistence type="predicted"/>
<keyword evidence="2" id="KW-1185">Reference proteome</keyword>
<gene>
    <name evidence="1" type="ORF">NQ176_g3876</name>
</gene>
<protein>
    <submittedName>
        <fullName evidence="1">Uncharacterized protein</fullName>
    </submittedName>
</protein>
<comment type="caution">
    <text evidence="1">The sequence shown here is derived from an EMBL/GenBank/DDBJ whole genome shotgun (WGS) entry which is preliminary data.</text>
</comment>